<dbReference type="RefSeq" id="WP_341404678.1">
    <property type="nucleotide sequence ID" value="NZ_JBBUKT010000003.1"/>
</dbReference>
<keyword evidence="3" id="KW-1185">Reference proteome</keyword>
<keyword evidence="1" id="KW-0732">Signal</keyword>
<gene>
    <name evidence="2" type="ORF">WKV53_11235</name>
</gene>
<name>A0ABU9AV96_9BACT</name>
<dbReference type="InterPro" id="IPR030895">
    <property type="entry name" value="T5SS_PEPC_rpt"/>
</dbReference>
<dbReference type="NCBIfam" id="TIGR04393">
    <property type="entry name" value="rpt_T5SS_PEPC"/>
    <property type="match status" value="1"/>
</dbReference>
<dbReference type="InterPro" id="IPR013425">
    <property type="entry name" value="Autotrns_rpt"/>
</dbReference>
<dbReference type="NCBIfam" id="TIGR02601">
    <property type="entry name" value="autotrns_rpt"/>
    <property type="match status" value="2"/>
</dbReference>
<organism evidence="2 3">
    <name type="scientific">Luteolibacter soli</name>
    <dbReference type="NCBI Taxonomy" id="3135280"/>
    <lineage>
        <taxon>Bacteria</taxon>
        <taxon>Pseudomonadati</taxon>
        <taxon>Verrucomicrobiota</taxon>
        <taxon>Verrucomicrobiia</taxon>
        <taxon>Verrucomicrobiales</taxon>
        <taxon>Verrucomicrobiaceae</taxon>
        <taxon>Luteolibacter</taxon>
    </lineage>
</organism>
<accession>A0ABU9AV96</accession>
<evidence type="ECO:0000313" key="3">
    <source>
        <dbReference type="Proteomes" id="UP001371305"/>
    </source>
</evidence>
<evidence type="ECO:0000313" key="2">
    <source>
        <dbReference type="EMBL" id="MEK7951076.1"/>
    </source>
</evidence>
<dbReference type="Proteomes" id="UP001371305">
    <property type="component" value="Unassembled WGS sequence"/>
</dbReference>
<dbReference type="InterPro" id="IPR011050">
    <property type="entry name" value="Pectin_lyase_fold/virulence"/>
</dbReference>
<dbReference type="Pfam" id="PF12951">
    <property type="entry name" value="PATR"/>
    <property type="match status" value="3"/>
</dbReference>
<evidence type="ECO:0000256" key="1">
    <source>
        <dbReference type="ARBA" id="ARBA00022729"/>
    </source>
</evidence>
<reference evidence="2 3" key="1">
    <citation type="submission" date="2024-04" db="EMBL/GenBank/DDBJ databases">
        <title>Luteolibacter sp. isolated from soil.</title>
        <authorList>
            <person name="An J."/>
        </authorList>
    </citation>
    <scope>NUCLEOTIDE SEQUENCE [LARGE SCALE GENOMIC DNA]</scope>
    <source>
        <strain evidence="2 3">Y139</strain>
    </source>
</reference>
<proteinExistence type="predicted"/>
<comment type="caution">
    <text evidence="2">The sequence shown here is derived from an EMBL/GenBank/DDBJ whole genome shotgun (WGS) entry which is preliminary data.</text>
</comment>
<dbReference type="EMBL" id="JBBUKT010000003">
    <property type="protein sequence ID" value="MEK7951076.1"/>
    <property type="molecule type" value="Genomic_DNA"/>
</dbReference>
<sequence>MTQPIRNLTTRASLSATASHNVRWFAGMIAGATALGLSAAHAQQWNGSVSSNWNEPNNWTPAGVPNGANANVNTITPNFPVVTSNLLFNPTDVILAMGAGTTGRLDQSAGQINANAWTYIGVEGGNGTFNLTGSGNYATNGRLWLGGSQNAGGGTGVATINTTGTLSTASDVGVGSSGGTGTLNLNSGSLATGGWSFIGKREAADGGNGTVNITGGTWTNNGDRGYIGLGNSTGKINVSGGAYAQGATGGNAFFAVGVNNLANATTPELNLTGGTFTASRRISVGGMAPENDNNDAGFVGAGKGKLTVNGATAVLNSNGELWAGQGTGANGQIVLNAGTINVNSWVAIGRGGGTGDLTMTGGTITKTGGGNFIVGASGPGTMTQSGGLVDIQNGLTWIGEQAGATSASLTINGTAEYRSGTISVAPRAALGVLNLDGGTVRTNRFSGSAEDGSGANTGNGTINFNGTQIIASGNNAEFTRLTDTLNVASGGMKVDTNGFALTAPMPMSGVGGVTKSGAGSLAFTGANTFSGASTVTGGTLSFTTDSTGGGALSAAAGTTLGVVQSVNTGVLQTSGLTLANSTLSITAAAGAGNPTVAPLKVNGALSRTGTTAINLVDTEPAIGSFPIVSYTSKTGAGTFVVGTLPDGVSLNPTTPIADSGSVISLNITRVNAPHWAVGNSGVWDTSTLNWTNGFGGATTNFANGDPAIFEDVTTFLNVPADYDIALNSTVSPGGSGTTFDHDIFDFTLTGNGKISGTAGLTKRGIAGLTIPNTLLNDFTGPTTIEEGTVSVGLLTNAAAAGPLGKGTLVLAGGTLNYTGPAVSIDRGFQVNAVPSATTSSELVLASNVTMSGPVTATNGKLRLSGAGVLTLSNPGVNSLANGPQDATPASLVIDGGGLTLNGTGQTVNVVGNTQIAVPDASNTALTLSGNTVMNVNRFQTGFGVGSTSSVLIQNSAQLHKSATGWLSIANSNNAVSTVTVRDSGSLVTDGGDFNVGDTATANGSLVLENSALVTSAGPVFIGKNGTTGTVTMSGTSTMGTGNSEVAGGAGSHGNLNVQGGSTFTSGGRMLIGPGAGSTGVVTVAGTATAQVNSFVSVGFNGGGSLLVKEDGNFNTTDDLSVNEAGDVPASVTVQDTAALSAGGTVFVGRNANKVGTLTVSGTATFDQTGAAAQNLFVGLAGTGTLNINGGAVATSASANGVILGNDAAGTGTVNLNGGTLTAKRIFGGAGTATFNFAGGVLKANAGATADFMTGLDNAFVENGGAKIDSNGQNINVAQPLLAGTTTGGGLTKSGTGTLRLNGVNTYTGTTTVSAGALGGSGTIAGPVVVQNGAALAPGATTGILSANAGVTFNAGSAFVVNVDDSQAVKSGRLSTTGNLNVTGVALQVNVNGSAASAPYTIATAGSVTGPFASVPAGVSVTYNATSITIVPPAGSPFSSWMSNFPTLTGPNAAAGADPDGDGLTNIEEFALDGNPASGVNTGKIRSRVENVGGQNALVITLPVRAGAVFDNVPGPGADATVAADDVLYIIRGSNNVATFDQVVTEIPVSAAGMPALSSAAWTYRTFRLNGAIPARGNRGFLSVTVQDAP</sequence>
<protein>
    <submittedName>
        <fullName evidence="2">Autotransporter-associated beta strand repeat-containing protein</fullName>
    </submittedName>
</protein>
<dbReference type="SUPFAM" id="SSF51126">
    <property type="entry name" value="Pectin lyase-like"/>
    <property type="match status" value="2"/>
</dbReference>